<reference evidence="1" key="1">
    <citation type="submission" date="2020-11" db="EMBL/GenBank/DDBJ databases">
        <title>Nocardioides sp. nov., isolated from Soil of Cynanchum wilfordii Hemsley rhizosphere.</title>
        <authorList>
            <person name="Lee J.-S."/>
            <person name="Suh M.K."/>
            <person name="Kim J.-S."/>
        </authorList>
    </citation>
    <scope>NUCLEOTIDE SEQUENCE</scope>
    <source>
        <strain evidence="1">KCTC 19275</strain>
    </source>
</reference>
<dbReference type="Proteomes" id="UP000640489">
    <property type="component" value="Unassembled WGS sequence"/>
</dbReference>
<protein>
    <submittedName>
        <fullName evidence="1">Uncharacterized protein</fullName>
    </submittedName>
</protein>
<gene>
    <name evidence="1" type="ORF">ISU07_21430</name>
</gene>
<dbReference type="EMBL" id="JADKPN010000018">
    <property type="protein sequence ID" value="MBF4765701.1"/>
    <property type="molecule type" value="Genomic_DNA"/>
</dbReference>
<keyword evidence="2" id="KW-1185">Reference proteome</keyword>
<evidence type="ECO:0000313" key="1">
    <source>
        <dbReference type="EMBL" id="MBF4765701.1"/>
    </source>
</evidence>
<evidence type="ECO:0000313" key="2">
    <source>
        <dbReference type="Proteomes" id="UP000640489"/>
    </source>
</evidence>
<organism evidence="1 2">
    <name type="scientific">Nocardioides islandensis</name>
    <dbReference type="NCBI Taxonomy" id="433663"/>
    <lineage>
        <taxon>Bacteria</taxon>
        <taxon>Bacillati</taxon>
        <taxon>Actinomycetota</taxon>
        <taxon>Actinomycetes</taxon>
        <taxon>Propionibacteriales</taxon>
        <taxon>Nocardioidaceae</taxon>
        <taxon>Nocardioides</taxon>
    </lineage>
</organism>
<comment type="caution">
    <text evidence="1">The sequence shown here is derived from an EMBL/GenBank/DDBJ whole genome shotgun (WGS) entry which is preliminary data.</text>
</comment>
<sequence length="77" mass="8719">MADDDLLDFLTDRLTEDLARIWARGRPGMAVQVAAIDALLRRLAAGRLPDRGELRLLLYGYGAHPAYEPRWTERLLA</sequence>
<accession>A0A930YER8</accession>
<proteinExistence type="predicted"/>
<name>A0A930YER8_9ACTN</name>
<dbReference type="RefSeq" id="WP_194708888.1">
    <property type="nucleotide sequence ID" value="NZ_JADKPN010000018.1"/>
</dbReference>
<dbReference type="AlphaFoldDB" id="A0A930YER8"/>